<reference evidence="5" key="1">
    <citation type="submission" date="2024-03" db="EMBL/GenBank/DDBJ databases">
        <title>WGS assembly of Saponaria officinalis var. Norfolk2.</title>
        <authorList>
            <person name="Jenkins J."/>
            <person name="Shu S."/>
            <person name="Grimwood J."/>
            <person name="Barry K."/>
            <person name="Goodstein D."/>
            <person name="Schmutz J."/>
            <person name="Leebens-Mack J."/>
            <person name="Osbourn A."/>
        </authorList>
    </citation>
    <scope>NUCLEOTIDE SEQUENCE [LARGE SCALE GENOMIC DNA]</scope>
    <source>
        <strain evidence="5">JIC</strain>
    </source>
</reference>
<dbReference type="Gene3D" id="2.60.120.200">
    <property type="match status" value="1"/>
</dbReference>
<dbReference type="Proteomes" id="UP001443914">
    <property type="component" value="Unassembled WGS sequence"/>
</dbReference>
<evidence type="ECO:0000256" key="3">
    <source>
        <dbReference type="SAM" id="Phobius"/>
    </source>
</evidence>
<comment type="caution">
    <text evidence="5">The sequence shown here is derived from an EMBL/GenBank/DDBJ whole genome shotgun (WGS) entry which is preliminary data.</text>
</comment>
<dbReference type="InterPro" id="IPR001220">
    <property type="entry name" value="Legume_lectin_dom"/>
</dbReference>
<protein>
    <recommendedName>
        <fullName evidence="4">Legume lectin domain-containing protein</fullName>
    </recommendedName>
</protein>
<keyword evidence="3" id="KW-0472">Membrane</keyword>
<dbReference type="InterPro" id="IPR050258">
    <property type="entry name" value="Leguminous_Lectin"/>
</dbReference>
<organism evidence="5 6">
    <name type="scientific">Saponaria officinalis</name>
    <name type="common">Common soapwort</name>
    <name type="synonym">Lychnis saponaria</name>
    <dbReference type="NCBI Taxonomy" id="3572"/>
    <lineage>
        <taxon>Eukaryota</taxon>
        <taxon>Viridiplantae</taxon>
        <taxon>Streptophyta</taxon>
        <taxon>Embryophyta</taxon>
        <taxon>Tracheophyta</taxon>
        <taxon>Spermatophyta</taxon>
        <taxon>Magnoliopsida</taxon>
        <taxon>eudicotyledons</taxon>
        <taxon>Gunneridae</taxon>
        <taxon>Pentapetalae</taxon>
        <taxon>Caryophyllales</taxon>
        <taxon>Caryophyllaceae</taxon>
        <taxon>Caryophylleae</taxon>
        <taxon>Saponaria</taxon>
    </lineage>
</organism>
<keyword evidence="2" id="KW-0430">Lectin</keyword>
<feature type="domain" description="Legume lectin" evidence="4">
    <location>
        <begin position="29"/>
        <end position="264"/>
    </location>
</feature>
<keyword evidence="6" id="KW-1185">Reference proteome</keyword>
<accession>A0AAW1M0U3</accession>
<dbReference type="PANTHER" id="PTHR32401:SF15">
    <property type="entry name" value="L-TYPE LECTIN-DOMAIN CONTAINING RECEPTOR KINASE VIII.2-LIKE"/>
    <property type="match status" value="1"/>
</dbReference>
<gene>
    <name evidence="5" type="ORF">RND81_03G168100</name>
</gene>
<dbReference type="InterPro" id="IPR013320">
    <property type="entry name" value="ConA-like_dom_sf"/>
</dbReference>
<dbReference type="AlphaFoldDB" id="A0AAW1M0U3"/>
<evidence type="ECO:0000256" key="2">
    <source>
        <dbReference type="ARBA" id="ARBA00022734"/>
    </source>
</evidence>
<name>A0AAW1M0U3_SAPOF</name>
<sequence length="354" mass="39430">MNQFQGYNLFFSFIIFNFMNSIIAEQFPSFSLQSFDKNPDFYSQFALLGDAQITNEGNFVNLTSPSFGLSFGQIICKKPFKFLDSKSSKVSSFSSKFTFSISPGVGDGIMFVIFPKISEISRVFDQGYFGLSNNVENNFVSVEYDTRKDDNFGDLNDNHVGVDLGSMISNEISDVSSIGLLLNSGVLLKTWINYDGISNMLKIRLAKSGDNKPYNPLISYRVDLSRIWGDMDVLVGISSSSGESSQISSLSSWSFEISEVSSALYTKSSLNGEMKFDGVRPVRRKKSCFLTVLGTVIFATGCGTLVAFLALFAWVVFFGRHSNVVPELCMNHVDFKYEKVDVTIDHDFTKSSTR</sequence>
<dbReference type="GO" id="GO:0030246">
    <property type="term" value="F:carbohydrate binding"/>
    <property type="evidence" value="ECO:0007669"/>
    <property type="project" value="UniProtKB-KW"/>
</dbReference>
<comment type="similarity">
    <text evidence="1">Belongs to the leguminous lectin family.</text>
</comment>
<dbReference type="Pfam" id="PF00139">
    <property type="entry name" value="Lectin_legB"/>
    <property type="match status" value="1"/>
</dbReference>
<evidence type="ECO:0000313" key="5">
    <source>
        <dbReference type="EMBL" id="KAK9742375.1"/>
    </source>
</evidence>
<dbReference type="SUPFAM" id="SSF49899">
    <property type="entry name" value="Concanavalin A-like lectins/glucanases"/>
    <property type="match status" value="1"/>
</dbReference>
<evidence type="ECO:0000256" key="1">
    <source>
        <dbReference type="ARBA" id="ARBA00007606"/>
    </source>
</evidence>
<keyword evidence="3" id="KW-1133">Transmembrane helix</keyword>
<dbReference type="EMBL" id="JBDFQZ010000003">
    <property type="protein sequence ID" value="KAK9742375.1"/>
    <property type="molecule type" value="Genomic_DNA"/>
</dbReference>
<dbReference type="PANTHER" id="PTHR32401">
    <property type="entry name" value="CONCANAVALIN A-LIKE LECTIN FAMILY PROTEIN"/>
    <property type="match status" value="1"/>
</dbReference>
<evidence type="ECO:0000313" key="6">
    <source>
        <dbReference type="Proteomes" id="UP001443914"/>
    </source>
</evidence>
<proteinExistence type="inferred from homology"/>
<feature type="transmembrane region" description="Helical" evidence="3">
    <location>
        <begin position="289"/>
        <end position="317"/>
    </location>
</feature>
<feature type="transmembrane region" description="Helical" evidence="3">
    <location>
        <begin position="6"/>
        <end position="24"/>
    </location>
</feature>
<keyword evidence="3" id="KW-0812">Transmembrane</keyword>
<evidence type="ECO:0000259" key="4">
    <source>
        <dbReference type="Pfam" id="PF00139"/>
    </source>
</evidence>